<evidence type="ECO:0000256" key="7">
    <source>
        <dbReference type="SAM" id="Phobius"/>
    </source>
</evidence>
<dbReference type="GO" id="GO:0005524">
    <property type="term" value="F:ATP binding"/>
    <property type="evidence" value="ECO:0007669"/>
    <property type="project" value="UniProtKB-UniRule"/>
</dbReference>
<feature type="transmembrane region" description="Helical" evidence="7">
    <location>
        <begin position="715"/>
        <end position="733"/>
    </location>
</feature>
<keyword evidence="7" id="KW-0812">Transmembrane</keyword>
<protein>
    <submittedName>
        <fullName evidence="10">Dual specificity protein kinase zak2-like isoform X2</fullName>
    </submittedName>
</protein>
<keyword evidence="3" id="KW-0418">Kinase</keyword>
<dbReference type="Gene3D" id="3.30.200.20">
    <property type="entry name" value="Phosphorylase Kinase, domain 1"/>
    <property type="match status" value="2"/>
</dbReference>
<dbReference type="InterPro" id="IPR006121">
    <property type="entry name" value="HMA_dom"/>
</dbReference>
<evidence type="ECO:0000313" key="10">
    <source>
        <dbReference type="EMBL" id="RLN24774.1"/>
    </source>
</evidence>
<evidence type="ECO:0000256" key="1">
    <source>
        <dbReference type="ARBA" id="ARBA00022679"/>
    </source>
</evidence>
<dbReference type="PANTHER" id="PTHR45707">
    <property type="entry name" value="C2 CALCIUM/LIPID-BINDING PLANT PHOSPHORIBOSYLTRANSFERASE FAMILY PROTEIN"/>
    <property type="match status" value="1"/>
</dbReference>
<feature type="domain" description="Protein kinase" evidence="8">
    <location>
        <begin position="422"/>
        <end position="685"/>
    </location>
</feature>
<dbReference type="InterPro" id="IPR000719">
    <property type="entry name" value="Prot_kinase_dom"/>
</dbReference>
<keyword evidence="4 5" id="KW-0067">ATP-binding</keyword>
<feature type="compositionally biased region" description="Basic and acidic residues" evidence="6">
    <location>
        <begin position="132"/>
        <end position="151"/>
    </location>
</feature>
<dbReference type="PROSITE" id="PS00107">
    <property type="entry name" value="PROTEIN_KINASE_ATP"/>
    <property type="match status" value="1"/>
</dbReference>
<keyword evidence="7" id="KW-0472">Membrane</keyword>
<evidence type="ECO:0000256" key="6">
    <source>
        <dbReference type="SAM" id="MobiDB-lite"/>
    </source>
</evidence>
<dbReference type="EMBL" id="PQIB02000004">
    <property type="protein sequence ID" value="RLN24774.1"/>
    <property type="molecule type" value="Genomic_DNA"/>
</dbReference>
<evidence type="ECO:0000256" key="5">
    <source>
        <dbReference type="PROSITE-ProRule" id="PRU10141"/>
    </source>
</evidence>
<sequence length="737" mass="84189">MYVVLACSLQQNLPVAPIDRVHHPRQTREDDDNRNSKNVLEPEEGGEAGNCSSKSYTYAIKRIVLRMDLHDDRRKKEAFKALSTFSGIDSITVDTGAQKMTVIGCVDPVDVVCRLRKLLCAVHIVTVLPSEKKKEEKKPAEDKKDGDKKNVDPSAVPPVEFTLEFLNRITKNFSEERIIDRGRHGAVYKGVRDNGECVAVKKLNMKPGLEQEEFRNEFNKLMRIQHRNVIRGICEGLHYLHKGLEHPIYHLDLKPTNIFLDQDMMPQIGGFGLSLFDSLETNNISEDMETSVYMPPEYINKQQISPKFDVFSLGVIIIQIMAGKESYSKCADTPPKEFIQLVHEIWAKRTPETSWRHTSREVRTCIEIALKCVKSDRVMRPTMTEILDKLNKIFIADCSSINQLYMTREFTLEFLERITNMFSEQNIVGRGAYGVIYKGILDNGEEIAVKKLHPMLWIDNEQFKNELNNLMRVQHKNIVRLVGYCHNIAQILVEYKGELVSARVEGRALCLEYLQGGSLDKHLSDHLHNGSDGPIYHLDLKPANILLDKDMVPKIGDFGLSRLFDSVQTYMTQSQDVTGTRGYMPPEYIDKGKISQKFDVFSLGVIIIQMMAGKEGYFNCADTPPEEFVRLVHGNWRKRLLQSSTVSYHASQEVRTCIEMALRCVGVDRVQRPTIREIVNELSNIGTAKSSPLDQWPTKKLTAWRTSLLFTHFKYWLPLLIALVAIFLAWPRLCPGI</sequence>
<evidence type="ECO:0000256" key="4">
    <source>
        <dbReference type="ARBA" id="ARBA00022840"/>
    </source>
</evidence>
<feature type="domain" description="HMA" evidence="9">
    <location>
        <begin position="60"/>
        <end position="127"/>
    </location>
</feature>
<dbReference type="PANTHER" id="PTHR45707:SF56">
    <property type="entry name" value="OS11G0608700 PROTEIN"/>
    <property type="match status" value="1"/>
</dbReference>
<dbReference type="OrthoDB" id="647973at2759"/>
<feature type="region of interest" description="Disordered" evidence="6">
    <location>
        <begin position="132"/>
        <end position="155"/>
    </location>
</feature>
<keyword evidence="11" id="KW-1185">Reference proteome</keyword>
<evidence type="ECO:0000313" key="11">
    <source>
        <dbReference type="Proteomes" id="UP000275267"/>
    </source>
</evidence>
<accession>A0A3L6SSX7</accession>
<dbReference type="Proteomes" id="UP000275267">
    <property type="component" value="Unassembled WGS sequence"/>
</dbReference>
<keyword evidence="1" id="KW-0808">Transferase</keyword>
<reference evidence="11" key="1">
    <citation type="journal article" date="2019" name="Nat. Commun.">
        <title>The genome of broomcorn millet.</title>
        <authorList>
            <person name="Zou C."/>
            <person name="Miki D."/>
            <person name="Li D."/>
            <person name="Tang Q."/>
            <person name="Xiao L."/>
            <person name="Rajput S."/>
            <person name="Deng P."/>
            <person name="Jia W."/>
            <person name="Huang R."/>
            <person name="Zhang M."/>
            <person name="Sun Y."/>
            <person name="Hu J."/>
            <person name="Fu X."/>
            <person name="Schnable P.S."/>
            <person name="Li F."/>
            <person name="Zhang H."/>
            <person name="Feng B."/>
            <person name="Zhu X."/>
            <person name="Liu R."/>
            <person name="Schnable J.C."/>
            <person name="Zhu J.-K."/>
            <person name="Zhang H."/>
        </authorList>
    </citation>
    <scope>NUCLEOTIDE SEQUENCE [LARGE SCALE GENOMIC DNA]</scope>
</reference>
<feature type="compositionally biased region" description="Basic and acidic residues" evidence="6">
    <location>
        <begin position="26"/>
        <end position="35"/>
    </location>
</feature>
<dbReference type="PROSITE" id="PS50846">
    <property type="entry name" value="HMA_2"/>
    <property type="match status" value="1"/>
</dbReference>
<dbReference type="Pfam" id="PF00069">
    <property type="entry name" value="Pkinase"/>
    <property type="match status" value="2"/>
</dbReference>
<dbReference type="SUPFAM" id="SSF56112">
    <property type="entry name" value="Protein kinase-like (PK-like)"/>
    <property type="match status" value="2"/>
</dbReference>
<feature type="binding site" evidence="5">
    <location>
        <position position="451"/>
    </location>
    <ligand>
        <name>ATP</name>
        <dbReference type="ChEBI" id="CHEBI:30616"/>
    </ligand>
</feature>
<feature type="domain" description="Protein kinase" evidence="8">
    <location>
        <begin position="1"/>
        <end position="395"/>
    </location>
</feature>
<evidence type="ECO:0000256" key="2">
    <source>
        <dbReference type="ARBA" id="ARBA00022741"/>
    </source>
</evidence>
<dbReference type="PROSITE" id="PS50011">
    <property type="entry name" value="PROTEIN_KINASE_DOM"/>
    <property type="match status" value="2"/>
</dbReference>
<dbReference type="InterPro" id="IPR017441">
    <property type="entry name" value="Protein_kinase_ATP_BS"/>
</dbReference>
<evidence type="ECO:0000259" key="8">
    <source>
        <dbReference type="PROSITE" id="PS50011"/>
    </source>
</evidence>
<keyword evidence="7" id="KW-1133">Transmembrane helix</keyword>
<dbReference type="FunFam" id="3.30.200.20:FF:000465">
    <property type="entry name" value="Cysteine-rich receptor-like protein kinase 6"/>
    <property type="match status" value="1"/>
</dbReference>
<dbReference type="Gene3D" id="1.10.510.10">
    <property type="entry name" value="Transferase(Phosphotransferase) domain 1"/>
    <property type="match status" value="2"/>
</dbReference>
<dbReference type="GO" id="GO:0046872">
    <property type="term" value="F:metal ion binding"/>
    <property type="evidence" value="ECO:0007669"/>
    <property type="project" value="InterPro"/>
</dbReference>
<organism evidence="10 11">
    <name type="scientific">Panicum miliaceum</name>
    <name type="common">Proso millet</name>
    <name type="synonym">Broomcorn millet</name>
    <dbReference type="NCBI Taxonomy" id="4540"/>
    <lineage>
        <taxon>Eukaryota</taxon>
        <taxon>Viridiplantae</taxon>
        <taxon>Streptophyta</taxon>
        <taxon>Embryophyta</taxon>
        <taxon>Tracheophyta</taxon>
        <taxon>Spermatophyta</taxon>
        <taxon>Magnoliopsida</taxon>
        <taxon>Liliopsida</taxon>
        <taxon>Poales</taxon>
        <taxon>Poaceae</taxon>
        <taxon>PACMAD clade</taxon>
        <taxon>Panicoideae</taxon>
        <taxon>Panicodae</taxon>
        <taxon>Paniceae</taxon>
        <taxon>Panicinae</taxon>
        <taxon>Panicum</taxon>
        <taxon>Panicum sect. Panicum</taxon>
    </lineage>
</organism>
<keyword evidence="2 5" id="KW-0547">Nucleotide-binding</keyword>
<evidence type="ECO:0000256" key="3">
    <source>
        <dbReference type="ARBA" id="ARBA00022777"/>
    </source>
</evidence>
<evidence type="ECO:0000259" key="9">
    <source>
        <dbReference type="PROSITE" id="PS50846"/>
    </source>
</evidence>
<dbReference type="InterPro" id="IPR008271">
    <property type="entry name" value="Ser/Thr_kinase_AS"/>
</dbReference>
<dbReference type="PROSITE" id="PS00108">
    <property type="entry name" value="PROTEIN_KINASE_ST"/>
    <property type="match status" value="2"/>
</dbReference>
<proteinExistence type="predicted"/>
<feature type="region of interest" description="Disordered" evidence="6">
    <location>
        <begin position="18"/>
        <end position="50"/>
    </location>
</feature>
<dbReference type="SMART" id="SM00220">
    <property type="entry name" value="S_TKc"/>
    <property type="match status" value="2"/>
</dbReference>
<dbReference type="Gene3D" id="3.30.70.100">
    <property type="match status" value="1"/>
</dbReference>
<gene>
    <name evidence="10" type="ORF">C2845_PM07G13340</name>
</gene>
<dbReference type="AlphaFoldDB" id="A0A3L6SSX7"/>
<dbReference type="GO" id="GO:0004672">
    <property type="term" value="F:protein kinase activity"/>
    <property type="evidence" value="ECO:0007669"/>
    <property type="project" value="InterPro"/>
</dbReference>
<name>A0A3L6SSX7_PANMI</name>
<dbReference type="InterPro" id="IPR011009">
    <property type="entry name" value="Kinase-like_dom_sf"/>
</dbReference>
<comment type="caution">
    <text evidence="10">The sequence shown here is derived from an EMBL/GenBank/DDBJ whole genome shotgun (WGS) entry which is preliminary data.</text>
</comment>